<evidence type="ECO:0000256" key="6">
    <source>
        <dbReference type="ARBA" id="ARBA00022777"/>
    </source>
</evidence>
<dbReference type="InterPro" id="IPR001263">
    <property type="entry name" value="PI3K_accessory_dom"/>
</dbReference>
<dbReference type="PANTHER" id="PTHR10048">
    <property type="entry name" value="PHOSPHATIDYLINOSITOL KINASE"/>
    <property type="match status" value="1"/>
</dbReference>
<evidence type="ECO:0000313" key="12">
    <source>
        <dbReference type="Proteomes" id="UP000245609"/>
    </source>
</evidence>
<evidence type="ECO:0000256" key="4">
    <source>
        <dbReference type="ARBA" id="ARBA00022679"/>
    </source>
</evidence>
<proteinExistence type="inferred from homology"/>
<evidence type="ECO:0000256" key="3">
    <source>
        <dbReference type="ARBA" id="ARBA00012169"/>
    </source>
</evidence>
<comment type="caution">
    <text evidence="11">The sequence shown here is derived from an EMBL/GenBank/DDBJ whole genome shotgun (WGS) entry which is preliminary data.</text>
</comment>
<accession>A0A2T9ZGW1</accession>
<dbReference type="STRING" id="133381.A0A2T9ZGW1"/>
<name>A0A2T9ZGW1_9FUNG</name>
<keyword evidence="7" id="KW-0067">ATP-binding</keyword>
<keyword evidence="4" id="KW-0808">Transferase</keyword>
<dbReference type="SMART" id="SM00145">
    <property type="entry name" value="PI3Ka"/>
    <property type="match status" value="1"/>
</dbReference>
<dbReference type="Gene3D" id="3.30.1010.10">
    <property type="entry name" value="Phosphatidylinositol 3-kinase Catalytic Subunit, Chain A, domain 4"/>
    <property type="match status" value="2"/>
</dbReference>
<dbReference type="Gene3D" id="1.25.40.70">
    <property type="entry name" value="Phosphatidylinositol 3-kinase, accessory domain (PIK)"/>
    <property type="match status" value="1"/>
</dbReference>
<dbReference type="PROSITE" id="PS00916">
    <property type="entry name" value="PI3_4_KINASE_2"/>
    <property type="match status" value="1"/>
</dbReference>
<evidence type="ECO:0000259" key="9">
    <source>
        <dbReference type="PROSITE" id="PS50290"/>
    </source>
</evidence>
<feature type="domain" description="PI3K/PI4K catalytic" evidence="9">
    <location>
        <begin position="1935"/>
        <end position="2202"/>
    </location>
</feature>
<dbReference type="SMART" id="SM00146">
    <property type="entry name" value="PI3Kc"/>
    <property type="match status" value="1"/>
</dbReference>
<comment type="catalytic activity">
    <reaction evidence="1">
        <text>a 1,2-diacyl-sn-glycero-3-phospho-(1D-myo-inositol) + ATP = a 1,2-diacyl-sn-glycero-3-phospho-(1D-myo-inositol 4-phosphate) + ADP + H(+)</text>
        <dbReference type="Rhea" id="RHEA:19877"/>
        <dbReference type="ChEBI" id="CHEBI:15378"/>
        <dbReference type="ChEBI" id="CHEBI:30616"/>
        <dbReference type="ChEBI" id="CHEBI:57880"/>
        <dbReference type="ChEBI" id="CHEBI:58178"/>
        <dbReference type="ChEBI" id="CHEBI:456216"/>
        <dbReference type="EC" id="2.7.1.67"/>
    </reaction>
</comment>
<dbReference type="InterPro" id="IPR016024">
    <property type="entry name" value="ARM-type_fold"/>
</dbReference>
<evidence type="ECO:0000313" key="11">
    <source>
        <dbReference type="EMBL" id="PVV03814.1"/>
    </source>
</evidence>
<dbReference type="GO" id="GO:0004430">
    <property type="term" value="F:1-phosphatidylinositol 4-kinase activity"/>
    <property type="evidence" value="ECO:0007669"/>
    <property type="project" value="UniProtKB-EC"/>
</dbReference>
<dbReference type="Proteomes" id="UP000245609">
    <property type="component" value="Unassembled WGS sequence"/>
</dbReference>
<organism evidence="11 12">
    <name type="scientific">Smittium megazygosporum</name>
    <dbReference type="NCBI Taxonomy" id="133381"/>
    <lineage>
        <taxon>Eukaryota</taxon>
        <taxon>Fungi</taxon>
        <taxon>Fungi incertae sedis</taxon>
        <taxon>Zoopagomycota</taxon>
        <taxon>Kickxellomycotina</taxon>
        <taxon>Harpellomycetes</taxon>
        <taxon>Harpellales</taxon>
        <taxon>Legeriomycetaceae</taxon>
        <taxon>Smittium</taxon>
    </lineage>
</organism>
<dbReference type="InterPro" id="IPR018936">
    <property type="entry name" value="PI3/4_kinase_CS"/>
</dbReference>
<dbReference type="PROSITE" id="PS51545">
    <property type="entry name" value="PIK_HELICAL"/>
    <property type="match status" value="1"/>
</dbReference>
<dbReference type="PANTHER" id="PTHR10048:SF15">
    <property type="entry name" value="PHOSPHATIDYLINOSITOL 4-KINASE ALPHA"/>
    <property type="match status" value="1"/>
</dbReference>
<dbReference type="PROSITE" id="PS50290">
    <property type="entry name" value="PI3_4_KINASE_3"/>
    <property type="match status" value="1"/>
</dbReference>
<dbReference type="Pfam" id="PF19274">
    <property type="entry name" value="PI4K_N"/>
    <property type="match status" value="1"/>
</dbReference>
<dbReference type="InterPro" id="IPR036940">
    <property type="entry name" value="PI3/4_kinase_cat_sf"/>
</dbReference>
<dbReference type="Gene3D" id="1.10.1070.11">
    <property type="entry name" value="Phosphatidylinositol 3-/4-kinase, catalytic domain"/>
    <property type="match status" value="1"/>
</dbReference>
<dbReference type="FunFam" id="1.10.1070.11:FF:000012">
    <property type="entry name" value="Phosphatidylinositol 4-kinase alpha 1"/>
    <property type="match status" value="1"/>
</dbReference>
<feature type="region of interest" description="Disordered" evidence="8">
    <location>
        <begin position="1813"/>
        <end position="1841"/>
    </location>
</feature>
<dbReference type="GO" id="GO:0005737">
    <property type="term" value="C:cytoplasm"/>
    <property type="evidence" value="ECO:0007669"/>
    <property type="project" value="TreeGrafter"/>
</dbReference>
<dbReference type="InterPro" id="IPR000403">
    <property type="entry name" value="PI3/4_kinase_cat_dom"/>
</dbReference>
<sequence>MFGSFGSTLNGKIAYELAETLGHTEGVEFVNSKYKVCDVAILSIVRIIEESLSDLSVFNINRQHNPKNKRPILSLKKQKIFISLARIANTSTIPNQQNFLALKAIDAYNSVNFFELEVDTFLDFKFPHSYSFFKDFTKEILCIGGYNSQNKAIVKQAVWNKLLLLEDSISKVSSNRFWSEVVPSFIGITEAINSKFCYCSAADIAAASELSTKLFDAGKINAVNHLLSKALRQKPDSKVKITLQKYIRTGISPSGNILVANFLELLSTVLKARTLTILYENKLIPSKIVNSNSTSDLLKYFDHYISHAQVSGELLNDPEEKDHLSKLHFEALKVYLGMRSIVYSTEGHSISSDNFPLQFTQSIMKNCLVVATISTIIIQEANPAVIDCIYNHIKGPYESTFPEITKTCLELLSIISSVYPDYRSPIAGISIDYLINFTPVVPINYDDPKLETLHKRLVFLASKSLFNSIYRSKSDLNQTVSTIHKLINGLLAQVNKNPKETTFLRKRVLYSIFYISKFSKNQDLCALVVSLLLGPAFRNKSDSWDTLAMGLGSISEYGTSQSRLDLVSSTLEFAEINFQRINEKALKHVSDSLVKAVKFNTKNEVNESIFLMVIRSFMASISKSSSQSVFNYRVFGFYSPILVAISKKFFFSDPSAEIISLWRQFWFLLVINGLYDNAEIQSLRNTHIHSLAINSPALVHMSTINYLETEIEYSLPLKSSSQSFELNARLSRILMGHLPEYSSTIKYMGLAQIVFLLSIYYIEKERATEGNICSIIGYFTNSAILASKLLLPLQGIFKKVLDIYISNNYEKKLTSSKDNRINEALGSAEKNLLFKLQLLKFDSNVQLQQLIVLACHHLPFVCENGNYAVEKILAKNPTLLLNKNTINILLELLQLVWSSCKADLSDSFAPIYLFTSKRLDFEMQFPDSISYRRSLFTNFLKSANKWLEKTGNSSPNELQAFLYNYLIPSEEPIDPLFQFDSHVGRSLALDTGRKLNPVTMTGLSTSNGPDGDDLLLAFGGPSYGFHDNSSAFMYKYGERCFINGKKFNPESLDIIKYELFLLYTSPKVRKNIRKSSETRNKVSNLLAISGSILSKQKYLDTDLLKLLVWVPVTIFDHQILQQAIYVWTSAMVDRPSLELAIMVEISIVWHWVIQNDHGIFTQKFEPKNPFDTKLSYNPSDKSARSKAHTSISKELLPQRLLVSFLLHRLQISSTDAEKARALSSTLIRILQLTFENMEKVSNSALARYERFQLVYIGLTLLEFNFPDWISESRFREKVFDFAFSWFSKAPKWSFSRDKEMLALEVKLLIDTHNVLQSMNPQLPERYDPAGYNHSRTGSFQRKVSSLSTGDSKIKNEYTNFSKTYAGHKRSISVNTESSYLFQSDFINQLENRFKRSQALLLLLIESEIRRLVIWANPLSENMSIFKIADKFATEPALSDNGWKHLVRDAWVADPKLAVCLPKRFNSPSILSELKFLIQSFPGELVMDGEALSLLIHSSDVPNLGPLIENTANLQIASSSVVKDVEKAKSFRNFLLPIKKANIDPLSRPRALPMIEGPKYDDNKLQPDQKDAYRAAELITSTVKESGKTFRELKFLMYWAPIHPITAINILSSPLIKEPLIQQYAIKALENFPVDVTFFNIPQLVQALRYDRQGYTELAIIEASKISQLFAHQIIWNIKANSFRDEEGTIPDETLKPILDRITNRIINDLSGEDKKFFEKEFNFFNKITAISGSLKPYIKKPKSEKKRKIDEEMRKISVEKGVYIPTNPDSRVVGIDYDSGRPLQSHAKAPFMATFYIEQSKEADDYVQELVGGDGNLEHSPSEDSLEIKSGNVLSNNTGGENSIKEILDAKQSKKDSLDQPIPKPRVLRTGTLTELVPDPLFGIAKSAESIRDNNHGDVLKSDSNSGVMVQAVSSHIPEANDSDNNGLIVRNAAEGNKSLVQTKKRPTKKAQDVPGVTKLSSIFKVGDDCRQDVLALQLIAIFKNIFASVGLDLYLFPYRVVATEPGCGVIEVIPNSISRDQLGREKINSLYDYFLIKYGGADSIQFQQARANFVQSCAAYSVLSYMLLFKDRHNGNIMIDEAGHLIHIDFGFILGIAPGGITFESAPFKLTTEYIQVMGGSYTAQPFKKFCQLCVKAYLSCRPYAEEIIQTVSLMIDSGLPCFSKSDAIAKLRDRFQLGVSERSAAEFMIQRINDSYENKRTVLYDSFQKATNGIPH</sequence>
<feature type="compositionally biased region" description="Polar residues" evidence="8">
    <location>
        <begin position="1832"/>
        <end position="1841"/>
    </location>
</feature>
<evidence type="ECO:0000256" key="8">
    <source>
        <dbReference type="SAM" id="MobiDB-lite"/>
    </source>
</evidence>
<evidence type="ECO:0000256" key="5">
    <source>
        <dbReference type="ARBA" id="ARBA00022741"/>
    </source>
</evidence>
<protein>
    <recommendedName>
        <fullName evidence="3">1-phosphatidylinositol 4-kinase</fullName>
        <ecNumber evidence="3">2.7.1.67</ecNumber>
    </recommendedName>
</protein>
<dbReference type="SUPFAM" id="SSF56112">
    <property type="entry name" value="Protein kinase-like (PK-like)"/>
    <property type="match status" value="1"/>
</dbReference>
<dbReference type="GO" id="GO:0046854">
    <property type="term" value="P:phosphatidylinositol phosphate biosynthetic process"/>
    <property type="evidence" value="ECO:0007669"/>
    <property type="project" value="InterPro"/>
</dbReference>
<dbReference type="InterPro" id="IPR042236">
    <property type="entry name" value="PI3K_accessory_sf"/>
</dbReference>
<keyword evidence="5" id="KW-0547">Nucleotide-binding</keyword>
<dbReference type="FunFam" id="3.30.1010.10:FF:000014">
    <property type="entry name" value="Phosphatidylinositol 4-kinase STT4"/>
    <property type="match status" value="1"/>
</dbReference>
<dbReference type="EMBL" id="MBFS01000188">
    <property type="protein sequence ID" value="PVV03814.1"/>
    <property type="molecule type" value="Genomic_DNA"/>
</dbReference>
<keyword evidence="12" id="KW-1185">Reference proteome</keyword>
<reference evidence="11 12" key="1">
    <citation type="journal article" date="2018" name="MBio">
        <title>Comparative Genomics Reveals the Core Gene Toolbox for the Fungus-Insect Symbiosis.</title>
        <authorList>
            <person name="Wang Y."/>
            <person name="Stata M."/>
            <person name="Wang W."/>
            <person name="Stajich J.E."/>
            <person name="White M.M."/>
            <person name="Moncalvo J.M."/>
        </authorList>
    </citation>
    <scope>NUCLEOTIDE SEQUENCE [LARGE SCALE GENOMIC DNA]</scope>
    <source>
        <strain evidence="11 12">SC-DP-2</strain>
    </source>
</reference>
<dbReference type="SUPFAM" id="SSF48371">
    <property type="entry name" value="ARM repeat"/>
    <property type="match status" value="1"/>
</dbReference>
<feature type="domain" description="PIK helical" evidence="10">
    <location>
        <begin position="1497"/>
        <end position="1704"/>
    </location>
</feature>
<dbReference type="EC" id="2.7.1.67" evidence="3"/>
<dbReference type="GO" id="GO:0048015">
    <property type="term" value="P:phosphatidylinositol-mediated signaling"/>
    <property type="evidence" value="ECO:0007669"/>
    <property type="project" value="TreeGrafter"/>
</dbReference>
<gene>
    <name evidence="11" type="ORF">BB560_001688</name>
</gene>
<dbReference type="InterPro" id="IPR011009">
    <property type="entry name" value="Kinase-like_dom_sf"/>
</dbReference>
<evidence type="ECO:0000259" key="10">
    <source>
        <dbReference type="PROSITE" id="PS51545"/>
    </source>
</evidence>
<dbReference type="Pfam" id="PF00454">
    <property type="entry name" value="PI3_PI4_kinase"/>
    <property type="match status" value="1"/>
</dbReference>
<dbReference type="InterPro" id="IPR045495">
    <property type="entry name" value="PI4K_N"/>
</dbReference>
<dbReference type="Pfam" id="PF00613">
    <property type="entry name" value="PI3Ka"/>
    <property type="match status" value="1"/>
</dbReference>
<comment type="similarity">
    <text evidence="2">Belongs to the PI3/PI4-kinase family. Type III PI4K subfamily.</text>
</comment>
<dbReference type="GO" id="GO:0005886">
    <property type="term" value="C:plasma membrane"/>
    <property type="evidence" value="ECO:0007669"/>
    <property type="project" value="TreeGrafter"/>
</dbReference>
<dbReference type="CDD" id="cd05167">
    <property type="entry name" value="PI4Kc_III_alpha"/>
    <property type="match status" value="1"/>
</dbReference>
<evidence type="ECO:0000256" key="2">
    <source>
        <dbReference type="ARBA" id="ARBA00006209"/>
    </source>
</evidence>
<evidence type="ECO:0000256" key="1">
    <source>
        <dbReference type="ARBA" id="ARBA00001686"/>
    </source>
</evidence>
<keyword evidence="6" id="KW-0418">Kinase</keyword>
<evidence type="ECO:0000256" key="7">
    <source>
        <dbReference type="ARBA" id="ARBA00022840"/>
    </source>
</evidence>
<dbReference type="InterPro" id="IPR015433">
    <property type="entry name" value="PI3/4_kinase"/>
</dbReference>
<dbReference type="PROSITE" id="PS00915">
    <property type="entry name" value="PI3_4_KINASE_1"/>
    <property type="match status" value="1"/>
</dbReference>
<dbReference type="OrthoDB" id="10264149at2759"/>
<dbReference type="GO" id="GO:0005524">
    <property type="term" value="F:ATP binding"/>
    <property type="evidence" value="ECO:0007669"/>
    <property type="project" value="UniProtKB-KW"/>
</dbReference>